<evidence type="ECO:0000313" key="2">
    <source>
        <dbReference type="EMBL" id="KAB2568592.1"/>
    </source>
</evidence>
<feature type="region of interest" description="Disordered" evidence="1">
    <location>
        <begin position="1"/>
        <end position="51"/>
    </location>
</feature>
<sequence length="491" mass="53206">MHDDELDRMPLAAIPTTSPGQSSANDTTNLFVPVPSFSQQQTPPSASPVLKPEYQQTSTLDLTDDQLGALLLANCTTPPPFETINPSTLSSPGPVTDFSGSDCGLASAASSPFYPFNDDIGSTSISCPPTPGLQSLPAPVARRYSRIHNMHDEAFTELDASPEGFPLVGQPSGSSEQIPHGLPTSSPQHVRQGHQHTYSHPQALIPAQSQSPQPVGSLNYQHAPFPTPPPSNQHPYPPALQQQALQQSPGPTQGEVTFHRQTGHYLGPPRIRHPYPPGAHIAPNAQDYPLLDQQRQQQQQHIQHMQNAQQHRQLLIQQQQQHLRQLQQQHIQHQQQPHHPHQHQHSNPNIGLLTRGSVPIGTPITPPPCSPTASTFTPPPAPPHPFRPASTTIRPAAASTIESSPTPPPLFRPVFSPAAPFSPAAHHHSPHPHPAMQTTRRRSNTAPSSRATLFGENNRGGSNRQAPYPSPRTPAVQQSPFSRAATAPTSY</sequence>
<organism evidence="2 3">
    <name type="scientific">Lasiodiplodia theobromae</name>
    <dbReference type="NCBI Taxonomy" id="45133"/>
    <lineage>
        <taxon>Eukaryota</taxon>
        <taxon>Fungi</taxon>
        <taxon>Dikarya</taxon>
        <taxon>Ascomycota</taxon>
        <taxon>Pezizomycotina</taxon>
        <taxon>Dothideomycetes</taxon>
        <taxon>Dothideomycetes incertae sedis</taxon>
        <taxon>Botryosphaeriales</taxon>
        <taxon>Botryosphaeriaceae</taxon>
        <taxon>Lasiodiplodia</taxon>
    </lineage>
</organism>
<feature type="region of interest" description="Disordered" evidence="1">
    <location>
        <begin position="292"/>
        <end position="491"/>
    </location>
</feature>
<keyword evidence="3" id="KW-1185">Reference proteome</keyword>
<accession>A0A5N5CTE8</accession>
<feature type="compositionally biased region" description="Polar residues" evidence="1">
    <location>
        <begin position="207"/>
        <end position="220"/>
    </location>
</feature>
<feature type="region of interest" description="Disordered" evidence="1">
    <location>
        <begin position="161"/>
        <end position="257"/>
    </location>
</feature>
<feature type="compositionally biased region" description="Pro residues" evidence="1">
    <location>
        <begin position="377"/>
        <end position="386"/>
    </location>
</feature>
<dbReference type="AlphaFoldDB" id="A0A5N5CTE8"/>
<dbReference type="OrthoDB" id="5401960at2759"/>
<feature type="compositionally biased region" description="Polar residues" evidence="1">
    <location>
        <begin position="475"/>
        <end position="491"/>
    </location>
</feature>
<protein>
    <submittedName>
        <fullName evidence="2">Uncharacterized protein</fullName>
    </submittedName>
</protein>
<feature type="non-terminal residue" evidence="2">
    <location>
        <position position="491"/>
    </location>
</feature>
<feature type="compositionally biased region" description="Low complexity" evidence="1">
    <location>
        <begin position="293"/>
        <end position="335"/>
    </location>
</feature>
<feature type="compositionally biased region" description="Polar residues" evidence="1">
    <location>
        <begin position="171"/>
        <end position="200"/>
    </location>
</feature>
<name>A0A5N5CTE8_9PEZI</name>
<gene>
    <name evidence="2" type="ORF">DBV05_g12727</name>
</gene>
<comment type="caution">
    <text evidence="2">The sequence shown here is derived from an EMBL/GenBank/DDBJ whole genome shotgun (WGS) entry which is preliminary data.</text>
</comment>
<reference evidence="2 3" key="1">
    <citation type="journal article" date="2019" name="Sci. Rep.">
        <title>A multi-omics analysis of the grapevine pathogen Lasiodiplodia theobromae reveals that temperature affects the expression of virulence- and pathogenicity-related genes.</title>
        <authorList>
            <person name="Felix C."/>
            <person name="Meneses R."/>
            <person name="Goncalves M.F.M."/>
            <person name="Tilleman L."/>
            <person name="Duarte A.S."/>
            <person name="Jorrin-Novo J.V."/>
            <person name="Van de Peer Y."/>
            <person name="Deforce D."/>
            <person name="Van Nieuwerburgh F."/>
            <person name="Esteves A.C."/>
            <person name="Alves A."/>
        </authorList>
    </citation>
    <scope>NUCLEOTIDE SEQUENCE [LARGE SCALE GENOMIC DNA]</scope>
    <source>
        <strain evidence="2 3">LA-SOL3</strain>
    </source>
</reference>
<evidence type="ECO:0000256" key="1">
    <source>
        <dbReference type="SAM" id="MobiDB-lite"/>
    </source>
</evidence>
<dbReference type="EMBL" id="VCHE01000343">
    <property type="protein sequence ID" value="KAB2568592.1"/>
    <property type="molecule type" value="Genomic_DNA"/>
</dbReference>
<feature type="compositionally biased region" description="Polar residues" evidence="1">
    <location>
        <begin position="15"/>
        <end position="44"/>
    </location>
</feature>
<feature type="compositionally biased region" description="Low complexity" evidence="1">
    <location>
        <begin position="239"/>
        <end position="253"/>
    </location>
</feature>
<dbReference type="Proteomes" id="UP000325902">
    <property type="component" value="Unassembled WGS sequence"/>
</dbReference>
<feature type="compositionally biased region" description="Low complexity" evidence="1">
    <location>
        <begin position="415"/>
        <end position="424"/>
    </location>
</feature>
<feature type="compositionally biased region" description="Pro residues" evidence="1">
    <location>
        <begin position="225"/>
        <end position="238"/>
    </location>
</feature>
<proteinExistence type="predicted"/>
<evidence type="ECO:0000313" key="3">
    <source>
        <dbReference type="Proteomes" id="UP000325902"/>
    </source>
</evidence>